<comment type="caution">
    <text evidence="2">The sequence shown here is derived from an EMBL/GenBank/DDBJ whole genome shotgun (WGS) entry which is preliminary data.</text>
</comment>
<evidence type="ECO:0008006" key="4">
    <source>
        <dbReference type="Google" id="ProtNLM"/>
    </source>
</evidence>
<sequence>MLKRVFSALIIVFGVYIALFAFAGSAAAASGVNDVDIPPNISQSAPPNVLIFLDTSGSMMWNEQVNWSNPTATPPTSGTDAPETWLKATFFSAVQAPGSNSVFSKIYNAKMALQDIVTNPSFNNLNYAFATFQPLLLSTDADNCIYAKNADGGLDFTNPASALHYPGSPGGSGTPIQSGAYPPPTGTNYPFESLACTGNGNLTAADFVSYDYGPYIINQDLGTTTSPWELWVPQITGANTVPAGDQFFEPADTAGAAIENILWNDKDYKNGGFGDLKDPADSDVIGLKAGGGTPMWSMVTNMTQYYTNYISSLSTASTGATCARNYSIIITDGEANGYKHTDTPVAVYDLYYPATTGAPNPIETFIIGFGYTAGIGGKSYLQGMADGGVGIDPSNSPAGLAISGAVAGSSPTTLNLSGATVSGTAASGTPPPGGAYITNSAGVLGVVLVGDTISDISGEESDTCETSATNNFATGDCATVTGVDTNNGTITLSNALNSITSLTVSGTIYLPNNLAALTSSLTAIFNQIESQTASFTSPVVNQTSSTSGFVYYANFKAFSLSQPLWGEGNIFLFHLNASGQLSGPGGSALTSSGTINVCDSYWDEPPSSGPACAPGNNLGGAGGLLQAESPSSRNILTSNYNPSTGAVVPDTATGGTSEIPFNTADDSTLAPLLGITSTNYLTVCPSAASVDACADDVINFVLNPNPSDNWKLGAIYHSDPVLVTPPPFAYPSASYQQFKINNASRQNVLVAGANDGMVHGFNAADSWDTTTNSYTCLTGTCGAEMFGYIPPDLLPELTSWYNPAFNPTSATTPDKEYEFVDSTPALSDVYFNNIFSVSGAPAANTVNANSSANAPDCVGTTGADCWHTIAISGERNGGQSYFALGLTNPANVGKTTTPYPDPLWDFSDAANSPAPAATAPMGNTWSQPVISYVCMLNPFYSSSDTGGTGICGNNPQPAASSDTPQFVKTYVGVVGGGYLPDNPAGTVVAGQAVYVLYAEPNPVNTGTATAPVYTDEQELWKFDSSSTGGTDMNYQIPSAVAPVLSTNFRLEAFYVGDLGGQMWAFDTPGGQDITAPVPKTDSDILSNWTGCPLFQSTTTSTATPLNIFFPPAVAYDSLNNLWLFFGTGNMENLNGQNTRDNELIAINTAGIPTGECPTSPYSETNLGNVTTGSTVTATADGWYIKLQPNERLVAPAVVYDNIAYFVTYTPLSPGACGYGTASLYAVNYLTGAGEVTTNTGASSGTVTSIGTGGTSQSGEIGTGVPSAPVISSTISGGKATLTITTQSGQLVQLPIPAQSSAVMPTSWFQLP</sequence>
<organism evidence="2 3">
    <name type="scientific">Candidatus Acidulodesulfobacterium ferriphilum</name>
    <dbReference type="NCBI Taxonomy" id="2597223"/>
    <lineage>
        <taxon>Bacteria</taxon>
        <taxon>Deltaproteobacteria</taxon>
        <taxon>Candidatus Acidulodesulfobacterales</taxon>
        <taxon>Candidatus Acidulodesulfobacterium</taxon>
    </lineage>
</organism>
<name>A0A519BDG9_9DELT</name>
<protein>
    <recommendedName>
        <fullName evidence="4">PilC beta-propeller domain-containing protein</fullName>
    </recommendedName>
</protein>
<dbReference type="Proteomes" id="UP000320813">
    <property type="component" value="Unassembled WGS sequence"/>
</dbReference>
<evidence type="ECO:0000313" key="3">
    <source>
        <dbReference type="Proteomes" id="UP000320813"/>
    </source>
</evidence>
<evidence type="ECO:0000256" key="1">
    <source>
        <dbReference type="SAM" id="SignalP"/>
    </source>
</evidence>
<gene>
    <name evidence="2" type="ORF">EVJ47_03230</name>
</gene>
<proteinExistence type="predicted"/>
<keyword evidence="1" id="KW-0732">Signal</keyword>
<feature type="signal peptide" evidence="1">
    <location>
        <begin position="1"/>
        <end position="23"/>
    </location>
</feature>
<reference evidence="2 3" key="1">
    <citation type="submission" date="2019-01" db="EMBL/GenBank/DDBJ databases">
        <title>Insights into ecological role of a new deltaproteobacterial order Candidatus Sinidesulfobacterales (Sva0485) by metagenomics and metatranscriptomics.</title>
        <authorList>
            <person name="Tan S."/>
            <person name="Liu J."/>
            <person name="Fang Y."/>
            <person name="Hedlund B.P."/>
            <person name="Lian Z.H."/>
            <person name="Huang L.Y."/>
            <person name="Li J.T."/>
            <person name="Huang L.N."/>
            <person name="Li W.J."/>
            <person name="Jiang H.C."/>
            <person name="Dong H.L."/>
            <person name="Shu W.S."/>
        </authorList>
    </citation>
    <scope>NUCLEOTIDE SEQUENCE [LARGE SCALE GENOMIC DNA]</scope>
    <source>
        <strain evidence="2">AP3</strain>
    </source>
</reference>
<dbReference type="EMBL" id="SGBD01000001">
    <property type="protein sequence ID" value="RZD15297.1"/>
    <property type="molecule type" value="Genomic_DNA"/>
</dbReference>
<accession>A0A519BDG9</accession>
<evidence type="ECO:0000313" key="2">
    <source>
        <dbReference type="EMBL" id="RZD15297.1"/>
    </source>
</evidence>
<feature type="chain" id="PRO_5022144066" description="PilC beta-propeller domain-containing protein" evidence="1">
    <location>
        <begin position="24"/>
        <end position="1311"/>
    </location>
</feature>